<proteinExistence type="predicted"/>
<comment type="caution">
    <text evidence="1">The sequence shown here is derived from an EMBL/GenBank/DDBJ whole genome shotgun (WGS) entry which is preliminary data.</text>
</comment>
<dbReference type="EMBL" id="PSQE01000002">
    <property type="protein sequence ID" value="RHN72559.1"/>
    <property type="molecule type" value="Genomic_DNA"/>
</dbReference>
<sequence>MIYLNFVVPDLHILVGHAYESTMRLVIVIDVAVFGGCLCMSVNYETTNSSVFHFIFGSFKAFMLFK</sequence>
<reference evidence="2" key="1">
    <citation type="journal article" date="2018" name="Nat. Plants">
        <title>Whole-genome landscape of Medicago truncatula symbiotic genes.</title>
        <authorList>
            <person name="Pecrix Y."/>
            <person name="Staton S.E."/>
            <person name="Sallet E."/>
            <person name="Lelandais-Briere C."/>
            <person name="Moreau S."/>
            <person name="Carrere S."/>
            <person name="Blein T."/>
            <person name="Jardinaud M.F."/>
            <person name="Latrasse D."/>
            <person name="Zouine M."/>
            <person name="Zahm M."/>
            <person name="Kreplak J."/>
            <person name="Mayjonade B."/>
            <person name="Satge C."/>
            <person name="Perez M."/>
            <person name="Cauet S."/>
            <person name="Marande W."/>
            <person name="Chantry-Darmon C."/>
            <person name="Lopez-Roques C."/>
            <person name="Bouchez O."/>
            <person name="Berard A."/>
            <person name="Debelle F."/>
            <person name="Munos S."/>
            <person name="Bendahmane A."/>
            <person name="Berges H."/>
            <person name="Niebel A."/>
            <person name="Buitink J."/>
            <person name="Frugier F."/>
            <person name="Benhamed M."/>
            <person name="Crespi M."/>
            <person name="Gouzy J."/>
            <person name="Gamas P."/>
        </authorList>
    </citation>
    <scope>NUCLEOTIDE SEQUENCE [LARGE SCALE GENOMIC DNA]</scope>
    <source>
        <strain evidence="2">cv. Jemalong A17</strain>
    </source>
</reference>
<protein>
    <submittedName>
        <fullName evidence="1">Uncharacterized protein</fullName>
    </submittedName>
</protein>
<gene>
    <name evidence="1" type="ORF">MtrunA17_Chr2g0289001</name>
</gene>
<dbReference type="Gramene" id="rna8285">
    <property type="protein sequence ID" value="RHN72559.1"/>
    <property type="gene ID" value="gene8285"/>
</dbReference>
<accession>A0A396J3F6</accession>
<name>A0A396J3F6_MEDTR</name>
<organism evidence="1 2">
    <name type="scientific">Medicago truncatula</name>
    <name type="common">Barrel medic</name>
    <name type="synonym">Medicago tribuloides</name>
    <dbReference type="NCBI Taxonomy" id="3880"/>
    <lineage>
        <taxon>Eukaryota</taxon>
        <taxon>Viridiplantae</taxon>
        <taxon>Streptophyta</taxon>
        <taxon>Embryophyta</taxon>
        <taxon>Tracheophyta</taxon>
        <taxon>Spermatophyta</taxon>
        <taxon>Magnoliopsida</taxon>
        <taxon>eudicotyledons</taxon>
        <taxon>Gunneridae</taxon>
        <taxon>Pentapetalae</taxon>
        <taxon>rosids</taxon>
        <taxon>fabids</taxon>
        <taxon>Fabales</taxon>
        <taxon>Fabaceae</taxon>
        <taxon>Papilionoideae</taxon>
        <taxon>50 kb inversion clade</taxon>
        <taxon>NPAAA clade</taxon>
        <taxon>Hologalegina</taxon>
        <taxon>IRL clade</taxon>
        <taxon>Trifolieae</taxon>
        <taxon>Medicago</taxon>
    </lineage>
</organism>
<evidence type="ECO:0000313" key="2">
    <source>
        <dbReference type="Proteomes" id="UP000265566"/>
    </source>
</evidence>
<dbReference type="Proteomes" id="UP000265566">
    <property type="component" value="Chromosome 2"/>
</dbReference>
<evidence type="ECO:0000313" key="1">
    <source>
        <dbReference type="EMBL" id="RHN72559.1"/>
    </source>
</evidence>
<dbReference type="AlphaFoldDB" id="A0A396J3F6"/>